<proteinExistence type="predicted"/>
<reference evidence="2 3" key="1">
    <citation type="submission" date="2016-04" db="EMBL/GenBank/DDBJ databases">
        <title>Draft genome of Fonsecaea erecta CBS 125763.</title>
        <authorList>
            <person name="Weiss V.A."/>
            <person name="Vicente V.A."/>
            <person name="Raittz R.T."/>
            <person name="Moreno L.F."/>
            <person name="De Souza E.M."/>
            <person name="Pedrosa F.O."/>
            <person name="Steffens M.B."/>
            <person name="Faoro H."/>
            <person name="Tadra-Sfeir M.Z."/>
            <person name="Najafzadeh M.J."/>
            <person name="Felipe M.S."/>
            <person name="Teixeira M."/>
            <person name="Sun J."/>
            <person name="Xi L."/>
            <person name="Gomes R."/>
            <person name="De Azevedo C.M."/>
            <person name="Salgado C.G."/>
            <person name="Da Silva M.B."/>
            <person name="Nascimento M.F."/>
            <person name="Queiroz-Telles F."/>
            <person name="Attili D.S."/>
            <person name="Gorbushina A."/>
        </authorList>
    </citation>
    <scope>NUCLEOTIDE SEQUENCE [LARGE SCALE GENOMIC DNA]</scope>
    <source>
        <strain evidence="2 3">CBS 125763</strain>
    </source>
</reference>
<sequence length="304" mass="32759">MTDHATSGKAEPAQTVTADIKQKETSTESAEPPYGGADHQVATPKKEESSLTKQSGSARKQIRTPATFSVATEDHVRGMMNQARRVLHEDGNASEAGDNSKDMALLATNLVQLMNASFIATDTIVRAIAYMRGDSQLSARSAIFQARRDRRAQKEAERPLKDVKNSSSRTASSGGVGAGNKSAMSNGKRTSDNTKVSADAGPNQENTPPVSGDQQHKLQSLQQKLNRKKSRRAWNNRRPLQKPKDSMNSEVQGNKADVTNSTVNGVIESKDNVEKKIVVGEHKPETSGDEAIVKADGLIITVKA</sequence>
<feature type="compositionally biased region" description="Basic residues" evidence="1">
    <location>
        <begin position="225"/>
        <end position="241"/>
    </location>
</feature>
<dbReference type="AlphaFoldDB" id="A0A178ZAU5"/>
<feature type="compositionally biased region" description="Polar residues" evidence="1">
    <location>
        <begin position="182"/>
        <end position="196"/>
    </location>
</feature>
<dbReference type="GeneID" id="30013562"/>
<comment type="caution">
    <text evidence="2">The sequence shown here is derived from an EMBL/GenBank/DDBJ whole genome shotgun (WGS) entry which is preliminary data.</text>
</comment>
<organism evidence="2 3">
    <name type="scientific">Fonsecaea erecta</name>
    <dbReference type="NCBI Taxonomy" id="1367422"/>
    <lineage>
        <taxon>Eukaryota</taxon>
        <taxon>Fungi</taxon>
        <taxon>Dikarya</taxon>
        <taxon>Ascomycota</taxon>
        <taxon>Pezizomycotina</taxon>
        <taxon>Eurotiomycetes</taxon>
        <taxon>Chaetothyriomycetidae</taxon>
        <taxon>Chaetothyriales</taxon>
        <taxon>Herpotrichiellaceae</taxon>
        <taxon>Fonsecaea</taxon>
    </lineage>
</organism>
<dbReference type="Proteomes" id="UP000078343">
    <property type="component" value="Unassembled WGS sequence"/>
</dbReference>
<name>A0A178ZAU5_9EURO</name>
<dbReference type="OrthoDB" id="4147840at2759"/>
<evidence type="ECO:0000313" key="3">
    <source>
        <dbReference type="Proteomes" id="UP000078343"/>
    </source>
</evidence>
<evidence type="ECO:0000256" key="1">
    <source>
        <dbReference type="SAM" id="MobiDB-lite"/>
    </source>
</evidence>
<feature type="compositionally biased region" description="Polar residues" evidence="1">
    <location>
        <begin position="203"/>
        <end position="213"/>
    </location>
</feature>
<protein>
    <submittedName>
        <fullName evidence="2">Uncharacterized protein</fullName>
    </submittedName>
</protein>
<gene>
    <name evidence="2" type="ORF">AYL99_09394</name>
</gene>
<dbReference type="EMBL" id="LVYI01000009">
    <property type="protein sequence ID" value="OAP56215.1"/>
    <property type="molecule type" value="Genomic_DNA"/>
</dbReference>
<feature type="compositionally biased region" description="Polar residues" evidence="1">
    <location>
        <begin position="51"/>
        <end position="68"/>
    </location>
</feature>
<feature type="region of interest" description="Disordered" evidence="1">
    <location>
        <begin position="148"/>
        <end position="254"/>
    </location>
</feature>
<evidence type="ECO:0000313" key="2">
    <source>
        <dbReference type="EMBL" id="OAP56215.1"/>
    </source>
</evidence>
<keyword evidence="3" id="KW-1185">Reference proteome</keyword>
<feature type="compositionally biased region" description="Basic and acidic residues" evidence="1">
    <location>
        <begin position="152"/>
        <end position="164"/>
    </location>
</feature>
<accession>A0A178ZAU5</accession>
<dbReference type="RefSeq" id="XP_018689582.1">
    <property type="nucleotide sequence ID" value="XM_018840901.1"/>
</dbReference>
<feature type="region of interest" description="Disordered" evidence="1">
    <location>
        <begin position="1"/>
        <end position="68"/>
    </location>
</feature>